<gene>
    <name evidence="4" type="ORF">AYBTSS11_LOCUS30579</name>
</gene>
<accession>A0AA86W4F7</accession>
<organism evidence="4 5">
    <name type="scientific">Sphenostylis stenocarpa</name>
    <dbReference type="NCBI Taxonomy" id="92480"/>
    <lineage>
        <taxon>Eukaryota</taxon>
        <taxon>Viridiplantae</taxon>
        <taxon>Streptophyta</taxon>
        <taxon>Embryophyta</taxon>
        <taxon>Tracheophyta</taxon>
        <taxon>Spermatophyta</taxon>
        <taxon>Magnoliopsida</taxon>
        <taxon>eudicotyledons</taxon>
        <taxon>Gunneridae</taxon>
        <taxon>Pentapetalae</taxon>
        <taxon>rosids</taxon>
        <taxon>fabids</taxon>
        <taxon>Fabales</taxon>
        <taxon>Fabaceae</taxon>
        <taxon>Papilionoideae</taxon>
        <taxon>50 kb inversion clade</taxon>
        <taxon>NPAAA clade</taxon>
        <taxon>indigoferoid/millettioid clade</taxon>
        <taxon>Phaseoleae</taxon>
        <taxon>Sphenostylis</taxon>
    </lineage>
</organism>
<feature type="compositionally biased region" description="Basic and acidic residues" evidence="2">
    <location>
        <begin position="155"/>
        <end position="171"/>
    </location>
</feature>
<dbReference type="AlphaFoldDB" id="A0AA86W4F7"/>
<evidence type="ECO:0000259" key="3">
    <source>
        <dbReference type="PROSITE" id="PS50891"/>
    </source>
</evidence>
<evidence type="ECO:0000313" key="5">
    <source>
        <dbReference type="Proteomes" id="UP001189624"/>
    </source>
</evidence>
<dbReference type="Gramene" id="rna-AYBTSS11_LOCUS30579">
    <property type="protein sequence ID" value="CAJ1978386.1"/>
    <property type="gene ID" value="gene-AYBTSS11_LOCUS30579"/>
</dbReference>
<dbReference type="InterPro" id="IPR004883">
    <property type="entry name" value="LOB"/>
</dbReference>
<evidence type="ECO:0000256" key="1">
    <source>
        <dbReference type="ARBA" id="ARBA00005474"/>
    </source>
</evidence>
<reference evidence="4" key="1">
    <citation type="submission" date="2023-10" db="EMBL/GenBank/DDBJ databases">
        <authorList>
            <person name="Domelevo Entfellner J.-B."/>
        </authorList>
    </citation>
    <scope>NUCLEOTIDE SEQUENCE</scope>
</reference>
<feature type="region of interest" description="Disordered" evidence="2">
    <location>
        <begin position="116"/>
        <end position="171"/>
    </location>
</feature>
<proteinExistence type="inferred from homology"/>
<sequence>MSEEHRSVACVLCRYQHTRHDGRCELGQYFPINRSVDFEKACRLFGLANLLRLMRSAEPSERQVMADSILTEAIMWDNDPIHGALGHAFTLNAQIQSVERELELVNTILAQCSNQATGHGNHGSKRNNETGASTSQISNTGLDVAATSSEPVQSRSDEKEGAAHDEVQEKE</sequence>
<dbReference type="EMBL" id="OY731408">
    <property type="protein sequence ID" value="CAJ1978386.1"/>
    <property type="molecule type" value="Genomic_DNA"/>
</dbReference>
<feature type="compositionally biased region" description="Polar residues" evidence="2">
    <location>
        <begin position="129"/>
        <end position="154"/>
    </location>
</feature>
<dbReference type="Pfam" id="PF03195">
    <property type="entry name" value="LOB"/>
    <property type="match status" value="1"/>
</dbReference>
<name>A0AA86W4F7_9FABA</name>
<comment type="similarity">
    <text evidence="1">Belongs to the LOB domain-containing protein family.</text>
</comment>
<dbReference type="PROSITE" id="PS50891">
    <property type="entry name" value="LOB"/>
    <property type="match status" value="1"/>
</dbReference>
<keyword evidence="5" id="KW-1185">Reference proteome</keyword>
<feature type="domain" description="LOB" evidence="3">
    <location>
        <begin position="8"/>
        <end position="109"/>
    </location>
</feature>
<protein>
    <recommendedName>
        <fullName evidence="3">LOB domain-containing protein</fullName>
    </recommendedName>
</protein>
<evidence type="ECO:0000313" key="4">
    <source>
        <dbReference type="EMBL" id="CAJ1978386.1"/>
    </source>
</evidence>
<evidence type="ECO:0000256" key="2">
    <source>
        <dbReference type="SAM" id="MobiDB-lite"/>
    </source>
</evidence>
<dbReference type="PANTHER" id="PTHR31301">
    <property type="entry name" value="LOB DOMAIN-CONTAINING PROTEIN 4-RELATED"/>
    <property type="match status" value="1"/>
</dbReference>
<dbReference type="Proteomes" id="UP001189624">
    <property type="component" value="Chromosome 11"/>
</dbReference>
<dbReference type="PANTHER" id="PTHR31301:SF103">
    <property type="entry name" value="LOB DOMAIN-CONTAINING PROTEIN 5-RELATED"/>
    <property type="match status" value="1"/>
</dbReference>